<dbReference type="Gene3D" id="1.10.150.130">
    <property type="match status" value="1"/>
</dbReference>
<dbReference type="GO" id="GO:0051301">
    <property type="term" value="P:cell division"/>
    <property type="evidence" value="ECO:0007669"/>
    <property type="project" value="UniProtKB-KW"/>
</dbReference>
<dbReference type="InterPro" id="IPR044068">
    <property type="entry name" value="CB"/>
</dbReference>
<dbReference type="InterPro" id="IPR004107">
    <property type="entry name" value="Integrase_SAM-like_N"/>
</dbReference>
<keyword evidence="4" id="KW-0159">Chromosome partition</keyword>
<keyword evidence="2" id="KW-0963">Cytoplasm</keyword>
<evidence type="ECO:0000256" key="8">
    <source>
        <dbReference type="ARBA" id="ARBA00023306"/>
    </source>
</evidence>
<organism evidence="12 13">
    <name type="scientific">Robertkochia marina</name>
    <dbReference type="NCBI Taxonomy" id="1227945"/>
    <lineage>
        <taxon>Bacteria</taxon>
        <taxon>Pseudomonadati</taxon>
        <taxon>Bacteroidota</taxon>
        <taxon>Flavobacteriia</taxon>
        <taxon>Flavobacteriales</taxon>
        <taxon>Flavobacteriaceae</taxon>
        <taxon>Robertkochia</taxon>
    </lineage>
</organism>
<evidence type="ECO:0000256" key="3">
    <source>
        <dbReference type="ARBA" id="ARBA00022618"/>
    </source>
</evidence>
<evidence type="ECO:0000256" key="9">
    <source>
        <dbReference type="PROSITE-ProRule" id="PRU01248"/>
    </source>
</evidence>
<gene>
    <name evidence="12" type="ORF">E7Z59_11395</name>
</gene>
<evidence type="ECO:0000256" key="4">
    <source>
        <dbReference type="ARBA" id="ARBA00022829"/>
    </source>
</evidence>
<dbReference type="InterPro" id="IPR013762">
    <property type="entry name" value="Integrase-like_cat_sf"/>
</dbReference>
<dbReference type="GO" id="GO:0003677">
    <property type="term" value="F:DNA binding"/>
    <property type="evidence" value="ECO:0007669"/>
    <property type="project" value="UniProtKB-UniRule"/>
</dbReference>
<proteinExistence type="predicted"/>
<evidence type="ECO:0000313" key="12">
    <source>
        <dbReference type="EMBL" id="THD66410.1"/>
    </source>
</evidence>
<evidence type="ECO:0000256" key="5">
    <source>
        <dbReference type="ARBA" id="ARBA00022908"/>
    </source>
</evidence>
<feature type="domain" description="Core-binding (CB)" evidence="11">
    <location>
        <begin position="1"/>
        <end position="84"/>
    </location>
</feature>
<evidence type="ECO:0000256" key="7">
    <source>
        <dbReference type="ARBA" id="ARBA00023172"/>
    </source>
</evidence>
<keyword evidence="5" id="KW-0229">DNA integration</keyword>
<dbReference type="Proteomes" id="UP000305939">
    <property type="component" value="Unassembled WGS sequence"/>
</dbReference>
<dbReference type="Gene3D" id="1.10.443.10">
    <property type="entry name" value="Intergrase catalytic core"/>
    <property type="match status" value="1"/>
</dbReference>
<dbReference type="AlphaFoldDB" id="A0A4S3LXV9"/>
<dbReference type="PROSITE" id="PS51898">
    <property type="entry name" value="TYR_RECOMBINASE"/>
    <property type="match status" value="1"/>
</dbReference>
<evidence type="ECO:0000256" key="6">
    <source>
        <dbReference type="ARBA" id="ARBA00023125"/>
    </source>
</evidence>
<dbReference type="InterPro" id="IPR011010">
    <property type="entry name" value="DNA_brk_join_enz"/>
</dbReference>
<dbReference type="GO" id="GO:0015074">
    <property type="term" value="P:DNA integration"/>
    <property type="evidence" value="ECO:0007669"/>
    <property type="project" value="UniProtKB-KW"/>
</dbReference>
<dbReference type="GO" id="GO:0006310">
    <property type="term" value="P:DNA recombination"/>
    <property type="evidence" value="ECO:0007669"/>
    <property type="project" value="UniProtKB-KW"/>
</dbReference>
<comment type="caution">
    <text evidence="12">The sequence shown here is derived from an EMBL/GenBank/DDBJ whole genome shotgun (WGS) entry which is preliminary data.</text>
</comment>
<keyword evidence="7" id="KW-0233">DNA recombination</keyword>
<dbReference type="GO" id="GO:0005737">
    <property type="term" value="C:cytoplasm"/>
    <property type="evidence" value="ECO:0007669"/>
    <property type="project" value="UniProtKB-SubCell"/>
</dbReference>
<protein>
    <submittedName>
        <fullName evidence="12">Integrase</fullName>
    </submittedName>
</protein>
<evidence type="ECO:0000259" key="10">
    <source>
        <dbReference type="PROSITE" id="PS51898"/>
    </source>
</evidence>
<dbReference type="GO" id="GO:0007059">
    <property type="term" value="P:chromosome segregation"/>
    <property type="evidence" value="ECO:0007669"/>
    <property type="project" value="UniProtKB-KW"/>
</dbReference>
<dbReference type="PANTHER" id="PTHR30349">
    <property type="entry name" value="PHAGE INTEGRASE-RELATED"/>
    <property type="match status" value="1"/>
</dbReference>
<dbReference type="EMBL" id="SSMC01000003">
    <property type="protein sequence ID" value="THD66410.1"/>
    <property type="molecule type" value="Genomic_DNA"/>
</dbReference>
<dbReference type="PROSITE" id="PS51900">
    <property type="entry name" value="CB"/>
    <property type="match status" value="1"/>
</dbReference>
<reference evidence="12 13" key="1">
    <citation type="submission" date="2019-04" db="EMBL/GenBank/DDBJ databases">
        <title>Draft genome sequence of Robertkochia marina CC-AMO-30D.</title>
        <authorList>
            <person name="Hameed A."/>
            <person name="Lin S.-Y."/>
            <person name="Shahina M."/>
            <person name="Lai W.-A."/>
            <person name="Young C.-C."/>
        </authorList>
    </citation>
    <scope>NUCLEOTIDE SEQUENCE [LARGE SCALE GENOMIC DNA]</scope>
    <source>
        <strain evidence="12 13">CC-AMO-30D</strain>
    </source>
</reference>
<dbReference type="InterPro" id="IPR002104">
    <property type="entry name" value="Integrase_catalytic"/>
</dbReference>
<evidence type="ECO:0000313" key="13">
    <source>
        <dbReference type="Proteomes" id="UP000305939"/>
    </source>
</evidence>
<dbReference type="InterPro" id="IPR010998">
    <property type="entry name" value="Integrase_recombinase_N"/>
</dbReference>
<dbReference type="RefSeq" id="WP_136336481.1">
    <property type="nucleotide sequence ID" value="NZ_QXMP01000006.1"/>
</dbReference>
<dbReference type="SUPFAM" id="SSF56349">
    <property type="entry name" value="DNA breaking-rejoining enzymes"/>
    <property type="match status" value="1"/>
</dbReference>
<dbReference type="PANTHER" id="PTHR30349:SF77">
    <property type="entry name" value="TYROSINE RECOMBINASE XERC"/>
    <property type="match status" value="1"/>
</dbReference>
<evidence type="ECO:0000259" key="11">
    <source>
        <dbReference type="PROSITE" id="PS51900"/>
    </source>
</evidence>
<accession>A0A4S3LXV9</accession>
<keyword evidence="6 9" id="KW-0238">DNA-binding</keyword>
<feature type="domain" description="Tyr recombinase" evidence="10">
    <location>
        <begin position="105"/>
        <end position="288"/>
    </location>
</feature>
<name>A0A4S3LXV9_9FLAO</name>
<sequence>MELQKFTDYLTLEKHYAAHTVTAYCADLNAFFDFYQSYSHGADPDKAAYQEIRTWIVALVNSGLSTRSVNRKVASLKAYYKYLLRIGVIEVNPLDGHRSLKTAKKAQLPFSEKEVNLVLDEVGFAPGFEGLRDRLIIELFYATGIRRSELIELKVESVDVPQGLLRVLGKRNKERVVPLMPSLVQRISQYLVLREEVETAASQGYLLLRSNGSKLYDSFVYRLINTYFSKVSAKAKTSPHILRHSFATHLLNNGADLNSVKELLGHSSLASTQVYTHNNLSELKKQFLRHPRNEKKS</sequence>
<evidence type="ECO:0000256" key="2">
    <source>
        <dbReference type="ARBA" id="ARBA00022490"/>
    </source>
</evidence>
<dbReference type="OrthoDB" id="9801717at2"/>
<keyword evidence="3" id="KW-0132">Cell division</keyword>
<keyword evidence="13" id="KW-1185">Reference proteome</keyword>
<comment type="subcellular location">
    <subcellularLocation>
        <location evidence="1">Cytoplasm</location>
    </subcellularLocation>
</comment>
<evidence type="ECO:0000256" key="1">
    <source>
        <dbReference type="ARBA" id="ARBA00004496"/>
    </source>
</evidence>
<keyword evidence="8" id="KW-0131">Cell cycle</keyword>
<dbReference type="Pfam" id="PF00589">
    <property type="entry name" value="Phage_integrase"/>
    <property type="match status" value="1"/>
</dbReference>
<dbReference type="Pfam" id="PF02899">
    <property type="entry name" value="Phage_int_SAM_1"/>
    <property type="match status" value="1"/>
</dbReference>
<dbReference type="InterPro" id="IPR050090">
    <property type="entry name" value="Tyrosine_recombinase_XerCD"/>
</dbReference>